<evidence type="ECO:0000313" key="2">
    <source>
        <dbReference type="Proteomes" id="UP000312512"/>
    </source>
</evidence>
<reference evidence="1 2" key="1">
    <citation type="submission" date="2019-10" db="EMBL/GenBank/DDBJ databases">
        <title>Nonomuraea sp. nov., isolated from Phyllanthus amarus.</title>
        <authorList>
            <person name="Klykleung N."/>
            <person name="Tanasupawat S."/>
        </authorList>
    </citation>
    <scope>NUCLEOTIDE SEQUENCE [LARGE SCALE GENOMIC DNA]</scope>
    <source>
        <strain evidence="1 2">PA1-10</strain>
    </source>
</reference>
<name>A0A5C4UZ12_9ACTN</name>
<accession>A0A5C4UZ12</accession>
<comment type="caution">
    <text evidence="1">The sequence shown here is derived from an EMBL/GenBank/DDBJ whole genome shotgun (WGS) entry which is preliminary data.</text>
</comment>
<dbReference type="AlphaFoldDB" id="A0A5C4UZ12"/>
<evidence type="ECO:0000313" key="1">
    <source>
        <dbReference type="EMBL" id="KAB8183278.1"/>
    </source>
</evidence>
<organism evidence="1 2">
    <name type="scientific">Nonomuraea phyllanthi</name>
    <dbReference type="NCBI Taxonomy" id="2219224"/>
    <lineage>
        <taxon>Bacteria</taxon>
        <taxon>Bacillati</taxon>
        <taxon>Actinomycetota</taxon>
        <taxon>Actinomycetes</taxon>
        <taxon>Streptosporangiales</taxon>
        <taxon>Streptosporangiaceae</taxon>
        <taxon>Nonomuraea</taxon>
    </lineage>
</organism>
<dbReference type="Proteomes" id="UP000312512">
    <property type="component" value="Unassembled WGS sequence"/>
</dbReference>
<protein>
    <submittedName>
        <fullName evidence="1">Uncharacterized protein</fullName>
    </submittedName>
</protein>
<keyword evidence="2" id="KW-1185">Reference proteome</keyword>
<sequence>MGTQLTQFRLYRYTCAEECQHKLLVRVSRPSYPNHDQSAEDAAEDFADSAADHLRTWWQRWLLPRDCCREHESQLMKVLYEAVSEELDGPGLREMVVWEAAIDDDRIIGAASTEEEFWRRLDDYYGPDDIPTSERQVVSHSVYFLTEQDGAGDLRDA</sequence>
<dbReference type="RefSeq" id="WP_139638164.1">
    <property type="nucleotide sequence ID" value="NZ_VDLX02000037.1"/>
</dbReference>
<dbReference type="OrthoDB" id="4464908at2"/>
<proteinExistence type="predicted"/>
<dbReference type="EMBL" id="VDLX02000037">
    <property type="protein sequence ID" value="KAB8183278.1"/>
    <property type="molecule type" value="Genomic_DNA"/>
</dbReference>
<gene>
    <name evidence="1" type="ORF">FH608_049435</name>
</gene>